<keyword evidence="5" id="KW-0762">Sugar transport</keyword>
<dbReference type="Gene3D" id="1.20.1250.20">
    <property type="entry name" value="MFS general substrate transporter like domains"/>
    <property type="match status" value="2"/>
</dbReference>
<dbReference type="PANTHER" id="PTHR48023:SF4">
    <property type="entry name" value="D-XYLOSE-PROTON SYMPORTER-LIKE 2"/>
    <property type="match status" value="1"/>
</dbReference>
<keyword evidence="3 9" id="KW-0813">Transport</keyword>
<gene>
    <name evidence="12" type="ORF">SAMN04489742_1112</name>
</gene>
<keyword evidence="13" id="KW-1185">Reference proteome</keyword>
<dbReference type="PANTHER" id="PTHR48023">
    <property type="entry name" value="D-XYLOSE-PROTON SYMPORTER-LIKE 2"/>
    <property type="match status" value="1"/>
</dbReference>
<evidence type="ECO:0000256" key="2">
    <source>
        <dbReference type="ARBA" id="ARBA00010992"/>
    </source>
</evidence>
<feature type="transmembrane region" description="Helical" evidence="10">
    <location>
        <begin position="50"/>
        <end position="71"/>
    </location>
</feature>
<evidence type="ECO:0000256" key="3">
    <source>
        <dbReference type="ARBA" id="ARBA00022448"/>
    </source>
</evidence>
<feature type="transmembrane region" description="Helical" evidence="10">
    <location>
        <begin position="149"/>
        <end position="168"/>
    </location>
</feature>
<feature type="transmembrane region" description="Helical" evidence="10">
    <location>
        <begin position="332"/>
        <end position="356"/>
    </location>
</feature>
<dbReference type="InterPro" id="IPR005828">
    <property type="entry name" value="MFS_sugar_transport-like"/>
</dbReference>
<feature type="transmembrane region" description="Helical" evidence="10">
    <location>
        <begin position="407"/>
        <end position="430"/>
    </location>
</feature>
<feature type="transmembrane region" description="Helical" evidence="10">
    <location>
        <begin position="108"/>
        <end position="129"/>
    </location>
</feature>
<dbReference type="STRING" id="37928.SAMN04489742_1112"/>
<evidence type="ECO:0000259" key="11">
    <source>
        <dbReference type="PROSITE" id="PS50850"/>
    </source>
</evidence>
<comment type="similarity">
    <text evidence="2 9">Belongs to the major facilitator superfamily. Sugar transporter (TC 2.A.1.1) family.</text>
</comment>
<dbReference type="SUPFAM" id="SSF103473">
    <property type="entry name" value="MFS general substrate transporter"/>
    <property type="match status" value="1"/>
</dbReference>
<dbReference type="RefSeq" id="WP_101632586.1">
    <property type="nucleotide sequence ID" value="NZ_CP018863.1"/>
</dbReference>
<keyword evidence="8 10" id="KW-0472">Membrane</keyword>
<comment type="subcellular location">
    <subcellularLocation>
        <location evidence="1">Cell membrane</location>
        <topology evidence="1">Multi-pass membrane protein</topology>
    </subcellularLocation>
</comment>
<evidence type="ECO:0000256" key="8">
    <source>
        <dbReference type="ARBA" id="ARBA00023136"/>
    </source>
</evidence>
<accession>A0A1H1AVV1</accession>
<evidence type="ECO:0000256" key="6">
    <source>
        <dbReference type="ARBA" id="ARBA00022692"/>
    </source>
</evidence>
<dbReference type="EMBL" id="FNKH01000002">
    <property type="protein sequence ID" value="SDQ43774.1"/>
    <property type="molecule type" value="Genomic_DNA"/>
</dbReference>
<dbReference type="OrthoDB" id="4008739at2"/>
<sequence length="467" mass="49755">MQKPLVHEKTPLKVVMVAIVAALGGFLFGFDSAVINGAVDAVQQQFGLGSVLLGFTVSCALLGAMIGAWLSGPLADRQGRVRAMLVASVLFTLSAVGSGLAFGVTDLIIWRFIGGIGVGMASVLAPAYIAEVSPAHSRGRLGSLQQLAIVLGIFVALLTDAFLAAVAGGAGEPMWFGLEAWRWMFLAETVPAVLYGLLALQVPESPRYLVAKDELVGAAKVLRDVVGLNGKQAVQDKIQAIRETIHSEERQGLKDLMGGKGWLLPIVWIGIFLSVFQQFVGINVIFYYSTSLWRSVGFNESDSFSITVITSVTNIVVTVVAIMLVDKVGRKPLLVAGSIGMLLSLGVMALCFSQAIGTGEDVTLPQPWGVVALIAANLFVVSFGATWGPVVWVLLGEMFPNRIRAVALSVAAAAQWLANFAITTTFPFLADIDLTLAYGLYAFFALLSLVFVWKFVPETKGKELEAM</sequence>
<protein>
    <submittedName>
        <fullName evidence="12">MFS transporter, sugar porter (SP) family</fullName>
    </submittedName>
</protein>
<dbReference type="InterPro" id="IPR036259">
    <property type="entry name" value="MFS_trans_sf"/>
</dbReference>
<dbReference type="InterPro" id="IPR005829">
    <property type="entry name" value="Sugar_transporter_CS"/>
</dbReference>
<dbReference type="GO" id="GO:0005886">
    <property type="term" value="C:plasma membrane"/>
    <property type="evidence" value="ECO:0007669"/>
    <property type="project" value="UniProtKB-SubCell"/>
</dbReference>
<dbReference type="Proteomes" id="UP000181917">
    <property type="component" value="Unassembled WGS sequence"/>
</dbReference>
<dbReference type="InterPro" id="IPR047984">
    <property type="entry name" value="XylE-like"/>
</dbReference>
<dbReference type="PROSITE" id="PS50850">
    <property type="entry name" value="MFS"/>
    <property type="match status" value="1"/>
</dbReference>
<feature type="transmembrane region" description="Helical" evidence="10">
    <location>
        <begin position="180"/>
        <end position="200"/>
    </location>
</feature>
<feature type="transmembrane region" description="Helical" evidence="10">
    <location>
        <begin position="12"/>
        <end position="30"/>
    </location>
</feature>
<dbReference type="InterPro" id="IPR050820">
    <property type="entry name" value="MFS_Sugar_Transporter"/>
</dbReference>
<dbReference type="AlphaFoldDB" id="A0A1H1AVV1"/>
<feature type="transmembrane region" description="Helical" evidence="10">
    <location>
        <begin position="306"/>
        <end position="325"/>
    </location>
</feature>
<proteinExistence type="inferred from homology"/>
<dbReference type="PRINTS" id="PR00171">
    <property type="entry name" value="SUGRTRNSPORT"/>
</dbReference>
<dbReference type="Pfam" id="PF00083">
    <property type="entry name" value="Sugar_tr"/>
    <property type="match status" value="1"/>
</dbReference>
<dbReference type="InterPro" id="IPR020846">
    <property type="entry name" value="MFS_dom"/>
</dbReference>
<evidence type="ECO:0000256" key="4">
    <source>
        <dbReference type="ARBA" id="ARBA00022475"/>
    </source>
</evidence>
<evidence type="ECO:0000313" key="13">
    <source>
        <dbReference type="Proteomes" id="UP000181917"/>
    </source>
</evidence>
<feature type="transmembrane region" description="Helical" evidence="10">
    <location>
        <begin position="83"/>
        <end position="102"/>
    </location>
</feature>
<evidence type="ECO:0000256" key="1">
    <source>
        <dbReference type="ARBA" id="ARBA00004651"/>
    </source>
</evidence>
<feature type="transmembrane region" description="Helical" evidence="10">
    <location>
        <begin position="436"/>
        <end position="456"/>
    </location>
</feature>
<keyword evidence="6 10" id="KW-0812">Transmembrane</keyword>
<dbReference type="GO" id="GO:0022857">
    <property type="term" value="F:transmembrane transporter activity"/>
    <property type="evidence" value="ECO:0007669"/>
    <property type="project" value="InterPro"/>
</dbReference>
<feature type="transmembrane region" description="Helical" evidence="10">
    <location>
        <begin position="368"/>
        <end position="395"/>
    </location>
</feature>
<organism evidence="12 13">
    <name type="scientific">Crystallibacter crystallopoietes</name>
    <dbReference type="NCBI Taxonomy" id="37928"/>
    <lineage>
        <taxon>Bacteria</taxon>
        <taxon>Bacillati</taxon>
        <taxon>Actinomycetota</taxon>
        <taxon>Actinomycetes</taxon>
        <taxon>Micrococcales</taxon>
        <taxon>Micrococcaceae</taxon>
        <taxon>Crystallibacter</taxon>
    </lineage>
</organism>
<reference evidence="12 13" key="1">
    <citation type="submission" date="2016-10" db="EMBL/GenBank/DDBJ databases">
        <authorList>
            <person name="de Groot N.N."/>
        </authorList>
    </citation>
    <scope>NUCLEOTIDE SEQUENCE [LARGE SCALE GENOMIC DNA]</scope>
    <source>
        <strain evidence="12 13">DSM 20117</strain>
    </source>
</reference>
<dbReference type="CDD" id="cd17359">
    <property type="entry name" value="MFS_XylE_like"/>
    <property type="match status" value="1"/>
</dbReference>
<feature type="domain" description="Major facilitator superfamily (MFS) profile" evidence="11">
    <location>
        <begin position="17"/>
        <end position="460"/>
    </location>
</feature>
<keyword evidence="4" id="KW-1003">Cell membrane</keyword>
<evidence type="ECO:0000256" key="9">
    <source>
        <dbReference type="RuleBase" id="RU003346"/>
    </source>
</evidence>
<dbReference type="InterPro" id="IPR003663">
    <property type="entry name" value="Sugar/inositol_transpt"/>
</dbReference>
<keyword evidence="7 10" id="KW-1133">Transmembrane helix</keyword>
<dbReference type="PROSITE" id="PS00216">
    <property type="entry name" value="SUGAR_TRANSPORT_1"/>
    <property type="match status" value="1"/>
</dbReference>
<evidence type="ECO:0000256" key="7">
    <source>
        <dbReference type="ARBA" id="ARBA00022989"/>
    </source>
</evidence>
<name>A0A1H1AVV1_9MICC</name>
<dbReference type="NCBIfam" id="TIGR00879">
    <property type="entry name" value="SP"/>
    <property type="match status" value="1"/>
</dbReference>
<dbReference type="FunFam" id="1.20.1250.20:FF:000122">
    <property type="entry name" value="D-xylose transporter XylE"/>
    <property type="match status" value="1"/>
</dbReference>
<evidence type="ECO:0000256" key="10">
    <source>
        <dbReference type="SAM" id="Phobius"/>
    </source>
</evidence>
<evidence type="ECO:0000313" key="12">
    <source>
        <dbReference type="EMBL" id="SDQ43774.1"/>
    </source>
</evidence>
<evidence type="ECO:0000256" key="5">
    <source>
        <dbReference type="ARBA" id="ARBA00022597"/>
    </source>
</evidence>
<dbReference type="PROSITE" id="PS00217">
    <property type="entry name" value="SUGAR_TRANSPORT_2"/>
    <property type="match status" value="1"/>
</dbReference>
<feature type="transmembrane region" description="Helical" evidence="10">
    <location>
        <begin position="262"/>
        <end position="286"/>
    </location>
</feature>